<reference evidence="4" key="1">
    <citation type="submission" date="2017-03" db="EMBL/GenBank/DDBJ databases">
        <title>Phytopthora megakarya and P. palmivora, two closely related causual agents of cacao black pod achieved similar genome size and gene model numbers by different mechanisms.</title>
        <authorList>
            <person name="Ali S."/>
            <person name="Shao J."/>
            <person name="Larry D.J."/>
            <person name="Kronmiller B."/>
            <person name="Shen D."/>
            <person name="Strem M.D."/>
            <person name="Melnick R.L."/>
            <person name="Guiltinan M.J."/>
            <person name="Tyler B.M."/>
            <person name="Meinhardt L.W."/>
            <person name="Bailey B.A."/>
        </authorList>
    </citation>
    <scope>NUCLEOTIDE SEQUENCE [LARGE SCALE GENOMIC DNA]</scope>
    <source>
        <strain evidence="4">zdho120</strain>
    </source>
</reference>
<feature type="domain" description="Helitron helicase-like" evidence="2">
    <location>
        <begin position="119"/>
        <end position="313"/>
    </location>
</feature>
<dbReference type="OrthoDB" id="116564at2759"/>
<gene>
    <name evidence="3" type="ORF">PHMEG_00024212</name>
</gene>
<evidence type="ECO:0000256" key="1">
    <source>
        <dbReference type="SAM" id="MobiDB-lite"/>
    </source>
</evidence>
<keyword evidence="3" id="KW-0067">ATP-binding</keyword>
<dbReference type="EMBL" id="NBNE01005219">
    <property type="protein sequence ID" value="OWZ03973.1"/>
    <property type="molecule type" value="Genomic_DNA"/>
</dbReference>
<keyword evidence="4" id="KW-1185">Reference proteome</keyword>
<keyword evidence="3" id="KW-0547">Nucleotide-binding</keyword>
<proteinExistence type="predicted"/>
<evidence type="ECO:0000313" key="4">
    <source>
        <dbReference type="Proteomes" id="UP000198211"/>
    </source>
</evidence>
<dbReference type="PANTHER" id="PTHR45786">
    <property type="entry name" value="DNA BINDING PROTEIN-LIKE"/>
    <property type="match status" value="1"/>
</dbReference>
<sequence length="317" mass="35922">MNARRLLIESTGPEYQAAVEEFARRDRAGGTKLEPQYSQYPTASEVAGIIIDGGAVEYRDILLHCWQGGLERIFETKASYDPLQYHLLLPYGEPGWTLDLPYAGNSDNPNIGAVSLREYESYLLHDRTDSDSLILKAVRLTQQYCVDQWAKCEQSRLRYIDKNQLLYRLETLQGLSDVLRNESSNVHRGAVNEEVAQRSSTGRSNHSRERGVAAAEPESSNLGHKVKIPPTFTRDPRYMYQRFSDAMALVRETCVPNLSITMACNPNLPEIKENLRRGEQASDRPDLVVRVFMQELKAINQDLDEGVLGGKVHVMEY</sequence>
<organism evidence="3 4">
    <name type="scientific">Phytophthora megakarya</name>
    <dbReference type="NCBI Taxonomy" id="4795"/>
    <lineage>
        <taxon>Eukaryota</taxon>
        <taxon>Sar</taxon>
        <taxon>Stramenopiles</taxon>
        <taxon>Oomycota</taxon>
        <taxon>Peronosporomycetes</taxon>
        <taxon>Peronosporales</taxon>
        <taxon>Peronosporaceae</taxon>
        <taxon>Phytophthora</taxon>
    </lineage>
</organism>
<name>A0A225VF12_9STRA</name>
<dbReference type="InterPro" id="IPR025476">
    <property type="entry name" value="Helitron_helicase-like"/>
</dbReference>
<dbReference type="PANTHER" id="PTHR45786:SF74">
    <property type="entry name" value="ATP-DEPENDENT DNA HELICASE"/>
    <property type="match status" value="1"/>
</dbReference>
<evidence type="ECO:0000313" key="3">
    <source>
        <dbReference type="EMBL" id="OWZ03973.1"/>
    </source>
</evidence>
<dbReference type="STRING" id="4795.A0A225VF12"/>
<keyword evidence="3" id="KW-0378">Hydrolase</keyword>
<feature type="region of interest" description="Disordered" evidence="1">
    <location>
        <begin position="189"/>
        <end position="228"/>
    </location>
</feature>
<accession>A0A225VF12</accession>
<comment type="caution">
    <text evidence="3">The sequence shown here is derived from an EMBL/GenBank/DDBJ whole genome shotgun (WGS) entry which is preliminary data.</text>
</comment>
<dbReference type="GO" id="GO:0004386">
    <property type="term" value="F:helicase activity"/>
    <property type="evidence" value="ECO:0007669"/>
    <property type="project" value="UniProtKB-KW"/>
</dbReference>
<dbReference type="Proteomes" id="UP000198211">
    <property type="component" value="Unassembled WGS sequence"/>
</dbReference>
<evidence type="ECO:0000259" key="2">
    <source>
        <dbReference type="Pfam" id="PF14214"/>
    </source>
</evidence>
<keyword evidence="3" id="KW-0347">Helicase</keyword>
<dbReference type="Pfam" id="PF14214">
    <property type="entry name" value="Helitron_like_N"/>
    <property type="match status" value="1"/>
</dbReference>
<dbReference type="AlphaFoldDB" id="A0A225VF12"/>
<protein>
    <submittedName>
        <fullName evidence="3">Helitron helicase</fullName>
    </submittedName>
</protein>